<dbReference type="AlphaFoldDB" id="A0A225W632"/>
<dbReference type="GO" id="GO:0015074">
    <property type="term" value="P:DNA integration"/>
    <property type="evidence" value="ECO:0007669"/>
    <property type="project" value="InterPro"/>
</dbReference>
<evidence type="ECO:0000313" key="2">
    <source>
        <dbReference type="EMBL" id="OWZ13025.1"/>
    </source>
</evidence>
<reference evidence="3" key="1">
    <citation type="submission" date="2017-03" db="EMBL/GenBank/DDBJ databases">
        <title>Phytopthora megakarya and P. palmivora, two closely related causual agents of cacao black pod achieved similar genome size and gene model numbers by different mechanisms.</title>
        <authorList>
            <person name="Ali S."/>
            <person name="Shao J."/>
            <person name="Larry D.J."/>
            <person name="Kronmiller B."/>
            <person name="Shen D."/>
            <person name="Strem M.D."/>
            <person name="Melnick R.L."/>
            <person name="Guiltinan M.J."/>
            <person name="Tyler B.M."/>
            <person name="Meinhardt L.W."/>
            <person name="Bailey B.A."/>
        </authorList>
    </citation>
    <scope>NUCLEOTIDE SEQUENCE [LARGE SCALE GENOMIC DNA]</scope>
    <source>
        <strain evidence="3">zdho120</strain>
    </source>
</reference>
<evidence type="ECO:0008006" key="4">
    <source>
        <dbReference type="Google" id="ProtNLM"/>
    </source>
</evidence>
<name>A0A225W632_9STRA</name>
<evidence type="ECO:0000256" key="1">
    <source>
        <dbReference type="ARBA" id="ARBA00023172"/>
    </source>
</evidence>
<protein>
    <recommendedName>
        <fullName evidence="4">Tyr recombinase domain-containing protein</fullName>
    </recommendedName>
</protein>
<gene>
    <name evidence="2" type="ORF">PHMEG_00013722</name>
</gene>
<evidence type="ECO:0000313" key="3">
    <source>
        <dbReference type="Proteomes" id="UP000198211"/>
    </source>
</evidence>
<dbReference type="GO" id="GO:0003677">
    <property type="term" value="F:DNA binding"/>
    <property type="evidence" value="ECO:0007669"/>
    <property type="project" value="InterPro"/>
</dbReference>
<dbReference type="Gene3D" id="1.10.443.10">
    <property type="entry name" value="Intergrase catalytic core"/>
    <property type="match status" value="1"/>
</dbReference>
<dbReference type="SUPFAM" id="SSF56349">
    <property type="entry name" value="DNA breaking-rejoining enzymes"/>
    <property type="match status" value="1"/>
</dbReference>
<dbReference type="PANTHER" id="PTHR34605:SF3">
    <property type="entry name" value="P CELL-TYPE AGGLUTINATION PROTEIN MAP4-LIKE-RELATED"/>
    <property type="match status" value="1"/>
</dbReference>
<dbReference type="InterPro" id="IPR052925">
    <property type="entry name" value="Phage_Integrase-like_Recomb"/>
</dbReference>
<proteinExistence type="predicted"/>
<dbReference type="EMBL" id="NBNE01001691">
    <property type="protein sequence ID" value="OWZ13025.1"/>
    <property type="molecule type" value="Genomic_DNA"/>
</dbReference>
<dbReference type="Proteomes" id="UP000198211">
    <property type="component" value="Unassembled WGS sequence"/>
</dbReference>
<dbReference type="InterPro" id="IPR011010">
    <property type="entry name" value="DNA_brk_join_enz"/>
</dbReference>
<dbReference type="PANTHER" id="PTHR34605">
    <property type="entry name" value="PHAGE_INTEGRASE DOMAIN-CONTAINING PROTEIN"/>
    <property type="match status" value="1"/>
</dbReference>
<dbReference type="GO" id="GO:0006310">
    <property type="term" value="P:DNA recombination"/>
    <property type="evidence" value="ECO:0007669"/>
    <property type="project" value="UniProtKB-KW"/>
</dbReference>
<accession>A0A225W632</accession>
<organism evidence="2 3">
    <name type="scientific">Phytophthora megakarya</name>
    <dbReference type="NCBI Taxonomy" id="4795"/>
    <lineage>
        <taxon>Eukaryota</taxon>
        <taxon>Sar</taxon>
        <taxon>Stramenopiles</taxon>
        <taxon>Oomycota</taxon>
        <taxon>Peronosporomycetes</taxon>
        <taxon>Peronosporales</taxon>
        <taxon>Peronosporaceae</taxon>
        <taxon>Phytophthora</taxon>
    </lineage>
</organism>
<keyword evidence="1" id="KW-0233">DNA recombination</keyword>
<keyword evidence="3" id="KW-1185">Reference proteome</keyword>
<dbReference type="OrthoDB" id="3254696at2759"/>
<sequence>MLLLSGVLLGQRGLMIPTSLCCYELIPSRRLHEITGGLLATHFPAAITSTLASRSSLPFYLSAKHIPGAENIKAEAGSRVWLSQAEAHAFTNLCTDWTQVTIPMSSRKLSQYSPWLPRDTTSESTAQLDALPSSCRSLGYDPGLTAQHALPLCGIRRFASPTETVFLRRIYNNLDVHRSEHQPLWGGLRLAYFFLLRRSENRYIGKTYQPFVLRLSDIQFCGDEGQEVNPREAVINKNNQFGREEFRFQYAFGHPILCPVRAARWIKKAIKSIGTRPEEPVLKLGKRGGISSRLVERIFKRSVLEGGLDPARFSTHSVRIGGATQLLSAGADHLAIKLLGRWLSSRFEDYPLLTSEGTALLSKLMCQ</sequence>
<dbReference type="InterPro" id="IPR013762">
    <property type="entry name" value="Integrase-like_cat_sf"/>
</dbReference>
<comment type="caution">
    <text evidence="2">The sequence shown here is derived from an EMBL/GenBank/DDBJ whole genome shotgun (WGS) entry which is preliminary data.</text>
</comment>